<dbReference type="EMBL" id="CP000691">
    <property type="protein sequence ID" value="ABQ29119.1"/>
    <property type="molecule type" value="Genomic_DNA"/>
</dbReference>
<sequence>MGLNMRTQLHPRHVSCWIFPRLCRAAQNGRDDNSFVFRSSPSFSGSRKLLARMCLRRLRSYVFIAQCKFGLQQFMEMHVKESGDRGHAINGNVDLSMLNLTDIGAIRLDEMRHVGQRKTERISAGSHIVPEYGSLRGFQQAAIDGRQFASSPFRALYRHLCRLLQLAHAHPILMPDICCSHRFSRFAHMTRPMSCDSKQWVNLSHRIGRFLETQAYRVMTLLYSSTAAIIAGARISQRESRAMLFFDTGGMTAKHT</sequence>
<name>A5FU37_ACICJ</name>
<gene>
    <name evidence="1" type="ordered locus">Acry_3519</name>
</gene>
<organism evidence="1 2">
    <name type="scientific">Acidiphilium cryptum (strain JF-5)</name>
    <dbReference type="NCBI Taxonomy" id="349163"/>
    <lineage>
        <taxon>Bacteria</taxon>
        <taxon>Pseudomonadati</taxon>
        <taxon>Pseudomonadota</taxon>
        <taxon>Alphaproteobacteria</taxon>
        <taxon>Acetobacterales</taxon>
        <taxon>Acidocellaceae</taxon>
        <taxon>Acidiphilium</taxon>
    </lineage>
</organism>
<dbReference type="Proteomes" id="UP000000245">
    <property type="component" value="Plasmid pACRY03"/>
</dbReference>
<reference evidence="1 2" key="1">
    <citation type="submission" date="2007-05" db="EMBL/GenBank/DDBJ databases">
        <title>Complete sequence of plasmid3 pACRY03 of Acidiphilium cryptum JF-5.</title>
        <authorList>
            <consortium name="US DOE Joint Genome Institute"/>
            <person name="Copeland A."/>
            <person name="Lucas S."/>
            <person name="Lapidus A."/>
            <person name="Barry K."/>
            <person name="Detter J.C."/>
            <person name="Glavina del Rio T."/>
            <person name="Hammon N."/>
            <person name="Israni S."/>
            <person name="Dalin E."/>
            <person name="Tice H."/>
            <person name="Pitluck S."/>
            <person name="Sims D."/>
            <person name="Brettin T."/>
            <person name="Bruce D."/>
            <person name="Han C."/>
            <person name="Schmutz J."/>
            <person name="Larimer F."/>
            <person name="Land M."/>
            <person name="Hauser L."/>
            <person name="Kyrpides N."/>
            <person name="Kim E."/>
            <person name="Magnuson T."/>
            <person name="Richardson P."/>
        </authorList>
    </citation>
    <scope>NUCLEOTIDE SEQUENCE [LARGE SCALE GENOMIC DNA]</scope>
    <source>
        <strain evidence="2">JF-5</strain>
        <plasmid evidence="2">Plasmid pACRY03</plasmid>
    </source>
</reference>
<dbReference type="AlphaFoldDB" id="A5FU37"/>
<evidence type="ECO:0000313" key="1">
    <source>
        <dbReference type="EMBL" id="ABQ29119.1"/>
    </source>
</evidence>
<evidence type="ECO:0000313" key="2">
    <source>
        <dbReference type="Proteomes" id="UP000000245"/>
    </source>
</evidence>
<accession>A5FU37</accession>
<dbReference type="KEGG" id="acr:Acry_3519"/>
<keyword evidence="1" id="KW-0614">Plasmid</keyword>
<keyword evidence="2" id="KW-1185">Reference proteome</keyword>
<protein>
    <submittedName>
        <fullName evidence="1">Uncharacterized protein</fullName>
    </submittedName>
</protein>
<dbReference type="HOGENOM" id="CLU_1084277_0_0_5"/>
<proteinExistence type="predicted"/>
<geneLocation type="plasmid" evidence="1 2">
    <name>pACRY03</name>
</geneLocation>